<reference evidence="5" key="1">
    <citation type="submission" date="2016-04" db="EMBL/GenBank/DDBJ databases">
        <authorList>
            <person name="Nguyen H.D."/>
            <person name="Samba Siva P."/>
            <person name="Cullis J."/>
            <person name="Levesque C.A."/>
            <person name="Hambleton S."/>
        </authorList>
    </citation>
    <scope>NUCLEOTIDE SEQUENCE</scope>
    <source>
        <strain evidence="5">DAOMC 236416</strain>
    </source>
</reference>
<evidence type="ECO:0000256" key="3">
    <source>
        <dbReference type="ARBA" id="ARBA00022679"/>
    </source>
</evidence>
<accession>A0A177TQJ7</accession>
<evidence type="ECO:0000256" key="4">
    <source>
        <dbReference type="SAM" id="MobiDB-lite"/>
    </source>
</evidence>
<organism evidence="5 6">
    <name type="scientific">Tilletia indica</name>
    <dbReference type="NCBI Taxonomy" id="43049"/>
    <lineage>
        <taxon>Eukaryota</taxon>
        <taxon>Fungi</taxon>
        <taxon>Dikarya</taxon>
        <taxon>Basidiomycota</taxon>
        <taxon>Ustilaginomycotina</taxon>
        <taxon>Exobasidiomycetes</taxon>
        <taxon>Tilletiales</taxon>
        <taxon>Tilletiaceae</taxon>
        <taxon>Tilletia</taxon>
    </lineage>
</organism>
<evidence type="ECO:0000313" key="6">
    <source>
        <dbReference type="Proteomes" id="UP000077521"/>
    </source>
</evidence>
<sequence length="242" mass="27361">MIEERQEIVAAEAEDVHDEGTGASARAANDDGDGEATNNAEFQTLEYWDRRYRAKAAQGEQVFEWFKGYAEIKDTINELIPDKDARILMLGCGNSGLSADMAADGYSKITNLDFSVVVIDQMKEKHPEQDWRVMDVRELKEHANELGGEGSWDVIIDKGTLDALMAEKGSVWSPSDSVLANVAAEVEGVLALLKPETGRFLYLTFGQPHFRRPHLEREGRWNIEVRTTGDMFHYYWFIARKL</sequence>
<dbReference type="Proteomes" id="UP000077521">
    <property type="component" value="Unassembled WGS sequence"/>
</dbReference>
<gene>
    <name evidence="5" type="ORF">A4X13_0g2390</name>
</gene>
<reference evidence="5" key="2">
    <citation type="journal article" date="2019" name="IMA Fungus">
        <title>Genome sequencing and comparison of five Tilletia species to identify candidate genes for the detection of regulated species infecting wheat.</title>
        <authorList>
            <person name="Nguyen H.D.T."/>
            <person name="Sultana T."/>
            <person name="Kesanakurti P."/>
            <person name="Hambleton S."/>
        </authorList>
    </citation>
    <scope>NUCLEOTIDE SEQUENCE</scope>
    <source>
        <strain evidence="5">DAOMC 236416</strain>
    </source>
</reference>
<dbReference type="EMBL" id="LWDF02000113">
    <property type="protein sequence ID" value="KAE8257379.1"/>
    <property type="molecule type" value="Genomic_DNA"/>
</dbReference>
<dbReference type="SUPFAM" id="SSF53335">
    <property type="entry name" value="S-adenosyl-L-methionine-dependent methyltransferases"/>
    <property type="match status" value="1"/>
</dbReference>
<dbReference type="PANTHER" id="PTHR12176:SF80">
    <property type="entry name" value="EEF1A LYSINE METHYLTRANSFERASE 4"/>
    <property type="match status" value="1"/>
</dbReference>
<dbReference type="PANTHER" id="PTHR12176">
    <property type="entry name" value="SAM-DEPENDENT METHYLTRANSFERASE SUPERFAMILY PROTEIN"/>
    <property type="match status" value="1"/>
</dbReference>
<dbReference type="Gene3D" id="3.40.50.150">
    <property type="entry name" value="Vaccinia Virus protein VP39"/>
    <property type="match status" value="1"/>
</dbReference>
<keyword evidence="2" id="KW-0489">Methyltransferase</keyword>
<keyword evidence="3" id="KW-0808">Transferase</keyword>
<dbReference type="CDD" id="cd02440">
    <property type="entry name" value="AdoMet_MTases"/>
    <property type="match status" value="1"/>
</dbReference>
<comment type="similarity">
    <text evidence="1">Belongs to the methyltransferase superfamily.</text>
</comment>
<feature type="region of interest" description="Disordered" evidence="4">
    <location>
        <begin position="1"/>
        <end position="39"/>
    </location>
</feature>
<dbReference type="InterPro" id="IPR029063">
    <property type="entry name" value="SAM-dependent_MTases_sf"/>
</dbReference>
<dbReference type="AlphaFoldDB" id="A0A177TQJ7"/>
<protein>
    <submittedName>
        <fullName evidence="5">Uncharacterized protein</fullName>
    </submittedName>
</protein>
<proteinExistence type="inferred from homology"/>
<keyword evidence="6" id="KW-1185">Reference proteome</keyword>
<dbReference type="GO" id="GO:0008168">
    <property type="term" value="F:methyltransferase activity"/>
    <property type="evidence" value="ECO:0007669"/>
    <property type="project" value="UniProtKB-KW"/>
</dbReference>
<evidence type="ECO:0000313" key="5">
    <source>
        <dbReference type="EMBL" id="KAE8257379.1"/>
    </source>
</evidence>
<comment type="caution">
    <text evidence="5">The sequence shown here is derived from an EMBL/GenBank/DDBJ whole genome shotgun (WGS) entry which is preliminary data.</text>
</comment>
<dbReference type="InterPro" id="IPR051419">
    <property type="entry name" value="Lys/N-term_MeTrsfase_sf"/>
</dbReference>
<dbReference type="GO" id="GO:0032259">
    <property type="term" value="P:methylation"/>
    <property type="evidence" value="ECO:0007669"/>
    <property type="project" value="UniProtKB-KW"/>
</dbReference>
<evidence type="ECO:0000256" key="2">
    <source>
        <dbReference type="ARBA" id="ARBA00022603"/>
    </source>
</evidence>
<name>A0A177TQJ7_9BASI</name>
<evidence type="ECO:0000256" key="1">
    <source>
        <dbReference type="ARBA" id="ARBA00008361"/>
    </source>
</evidence>